<accession>A0A6A6TAZ3</accession>
<evidence type="ECO:0000313" key="2">
    <source>
        <dbReference type="Proteomes" id="UP000799324"/>
    </source>
</evidence>
<protein>
    <submittedName>
        <fullName evidence="1">Uncharacterized protein</fullName>
    </submittedName>
</protein>
<dbReference type="EMBL" id="MU004336">
    <property type="protein sequence ID" value="KAF2656411.1"/>
    <property type="molecule type" value="Genomic_DNA"/>
</dbReference>
<proteinExistence type="predicted"/>
<dbReference type="OrthoDB" id="5429736at2759"/>
<name>A0A6A6TAZ3_9PLEO</name>
<evidence type="ECO:0000313" key="1">
    <source>
        <dbReference type="EMBL" id="KAF2656411.1"/>
    </source>
</evidence>
<reference evidence="1" key="1">
    <citation type="journal article" date="2020" name="Stud. Mycol.">
        <title>101 Dothideomycetes genomes: a test case for predicting lifestyles and emergence of pathogens.</title>
        <authorList>
            <person name="Haridas S."/>
            <person name="Albert R."/>
            <person name="Binder M."/>
            <person name="Bloem J."/>
            <person name="Labutti K."/>
            <person name="Salamov A."/>
            <person name="Andreopoulos B."/>
            <person name="Baker S."/>
            <person name="Barry K."/>
            <person name="Bills G."/>
            <person name="Bluhm B."/>
            <person name="Cannon C."/>
            <person name="Castanera R."/>
            <person name="Culley D."/>
            <person name="Daum C."/>
            <person name="Ezra D."/>
            <person name="Gonzalez J."/>
            <person name="Henrissat B."/>
            <person name="Kuo A."/>
            <person name="Liang C."/>
            <person name="Lipzen A."/>
            <person name="Lutzoni F."/>
            <person name="Magnuson J."/>
            <person name="Mondo S."/>
            <person name="Nolan M."/>
            <person name="Ohm R."/>
            <person name="Pangilinan J."/>
            <person name="Park H.-J."/>
            <person name="Ramirez L."/>
            <person name="Alfaro M."/>
            <person name="Sun H."/>
            <person name="Tritt A."/>
            <person name="Yoshinaga Y."/>
            <person name="Zwiers L.-H."/>
            <person name="Turgeon B."/>
            <person name="Goodwin S."/>
            <person name="Spatafora J."/>
            <person name="Crous P."/>
            <person name="Grigoriev I."/>
        </authorList>
    </citation>
    <scope>NUCLEOTIDE SEQUENCE</scope>
    <source>
        <strain evidence="1">CBS 122681</strain>
    </source>
</reference>
<dbReference type="Proteomes" id="UP000799324">
    <property type="component" value="Unassembled WGS sequence"/>
</dbReference>
<sequence>MKIVDDRRLVQVGELSHVVGFVELGRIDLVDRFAVHLVLRAIIALHKELAPVQFFDNPATHKSRLGISEPDIALAREVVLALNPPHFRYVLSLVGDELRGKRAGGGAIPVRIRPQPRRVATCQWSAQLGEGLVPRMSHVAVWLDQRRRYEGRLRTGCAGRRARRWRGRVPGEGTVAPSRAVGRWSAHSAGVVRAGARALSSCFCATHSAN</sequence>
<keyword evidence="2" id="KW-1185">Reference proteome</keyword>
<dbReference type="AlphaFoldDB" id="A0A6A6TAZ3"/>
<organism evidence="1 2">
    <name type="scientific">Lophiostoma macrostomum CBS 122681</name>
    <dbReference type="NCBI Taxonomy" id="1314788"/>
    <lineage>
        <taxon>Eukaryota</taxon>
        <taxon>Fungi</taxon>
        <taxon>Dikarya</taxon>
        <taxon>Ascomycota</taxon>
        <taxon>Pezizomycotina</taxon>
        <taxon>Dothideomycetes</taxon>
        <taxon>Pleosporomycetidae</taxon>
        <taxon>Pleosporales</taxon>
        <taxon>Lophiostomataceae</taxon>
        <taxon>Lophiostoma</taxon>
    </lineage>
</organism>
<gene>
    <name evidence="1" type="ORF">K491DRAFT_377940</name>
</gene>